<comment type="similarity">
    <text evidence="1">Belongs to the helicase family.</text>
</comment>
<sequence length="385" mass="42824">MLSCHDLYRISSQLARVLNNLDKTFGGINIIFAGDFAQLPPPMGGEHVSLYSRTVGRLATSLRSQEEAMGRAVWHQVTTVVVLRQNMRQRVNTEDDDKLRRALENMRYKDCTPEDLIFLKSRITSMQAGKPSICEPKFRNVSIITAKNIQKDEINRLGCVKFAHETGQELTHFFSEDTFKPAANDNPTRRKRTTRKFASMTDELQQVLWNLPHSSADKQVPGKLSLCLGLPVIIKCNFATELCITNGQEATVVGWQSALGSRKQLVMDTLFVKLVNPPTSVTLDGLPPNVVPLTCTMSTITCRLPDDGKISLSRSQVEVLPNFAMTDFASQGKTRPYNPVDLFNCRSHQAYYTALSRGATAEGTVILQGFDARKITGKASGALRQ</sequence>
<keyword evidence="1" id="KW-0234">DNA repair</keyword>
<keyword evidence="1" id="KW-0067">ATP-binding</keyword>
<evidence type="ECO:0000259" key="2">
    <source>
        <dbReference type="Pfam" id="PF05970"/>
    </source>
</evidence>
<dbReference type="AlphaFoldDB" id="A0A0C2SBH6"/>
<organism evidence="3 4">
    <name type="scientific">Amanita muscaria (strain Koide BX008)</name>
    <dbReference type="NCBI Taxonomy" id="946122"/>
    <lineage>
        <taxon>Eukaryota</taxon>
        <taxon>Fungi</taxon>
        <taxon>Dikarya</taxon>
        <taxon>Basidiomycota</taxon>
        <taxon>Agaricomycotina</taxon>
        <taxon>Agaricomycetes</taxon>
        <taxon>Agaricomycetidae</taxon>
        <taxon>Agaricales</taxon>
        <taxon>Pluteineae</taxon>
        <taxon>Amanitaceae</taxon>
        <taxon>Amanita</taxon>
    </lineage>
</organism>
<dbReference type="InParanoid" id="A0A0C2SBH6"/>
<comment type="cofactor">
    <cofactor evidence="1">
        <name>Mg(2+)</name>
        <dbReference type="ChEBI" id="CHEBI:18420"/>
    </cofactor>
</comment>
<dbReference type="EC" id="5.6.2.3" evidence="1"/>
<dbReference type="GO" id="GO:0000723">
    <property type="term" value="P:telomere maintenance"/>
    <property type="evidence" value="ECO:0007669"/>
    <property type="project" value="InterPro"/>
</dbReference>
<dbReference type="InterPro" id="IPR010285">
    <property type="entry name" value="DNA_helicase_pif1-like_DEAD"/>
</dbReference>
<keyword evidence="4" id="KW-1185">Reference proteome</keyword>
<dbReference type="GO" id="GO:0005524">
    <property type="term" value="F:ATP binding"/>
    <property type="evidence" value="ECO:0007669"/>
    <property type="project" value="UniProtKB-KW"/>
</dbReference>
<comment type="catalytic activity">
    <reaction evidence="1">
        <text>ATP + H2O = ADP + phosphate + H(+)</text>
        <dbReference type="Rhea" id="RHEA:13065"/>
        <dbReference type="ChEBI" id="CHEBI:15377"/>
        <dbReference type="ChEBI" id="CHEBI:15378"/>
        <dbReference type="ChEBI" id="CHEBI:30616"/>
        <dbReference type="ChEBI" id="CHEBI:43474"/>
        <dbReference type="ChEBI" id="CHEBI:456216"/>
        <dbReference type="EC" id="5.6.2.3"/>
    </reaction>
</comment>
<dbReference type="PANTHER" id="PTHR47642">
    <property type="entry name" value="ATP-DEPENDENT DNA HELICASE"/>
    <property type="match status" value="1"/>
</dbReference>
<dbReference type="SUPFAM" id="SSF52540">
    <property type="entry name" value="P-loop containing nucleoside triphosphate hydrolases"/>
    <property type="match status" value="1"/>
</dbReference>
<keyword evidence="1" id="KW-0547">Nucleotide-binding</keyword>
<feature type="domain" description="DNA helicase Pif1-like DEAD-box helicase" evidence="2">
    <location>
        <begin position="16"/>
        <end position="98"/>
    </location>
</feature>
<protein>
    <recommendedName>
        <fullName evidence="1">ATP-dependent DNA helicase</fullName>
        <ecNumber evidence="1">5.6.2.3</ecNumber>
    </recommendedName>
</protein>
<evidence type="ECO:0000256" key="1">
    <source>
        <dbReference type="RuleBase" id="RU363044"/>
    </source>
</evidence>
<dbReference type="EMBL" id="KN818302">
    <property type="protein sequence ID" value="KIL60195.1"/>
    <property type="molecule type" value="Genomic_DNA"/>
</dbReference>
<dbReference type="GO" id="GO:0016787">
    <property type="term" value="F:hydrolase activity"/>
    <property type="evidence" value="ECO:0007669"/>
    <property type="project" value="UniProtKB-KW"/>
</dbReference>
<keyword evidence="1" id="KW-0227">DNA damage</keyword>
<accession>A0A0C2SBH6</accession>
<dbReference type="STRING" id="946122.A0A0C2SBH6"/>
<dbReference type="OrthoDB" id="3247165at2759"/>
<reference evidence="3 4" key="1">
    <citation type="submission" date="2014-04" db="EMBL/GenBank/DDBJ databases">
        <title>Evolutionary Origins and Diversification of the Mycorrhizal Mutualists.</title>
        <authorList>
            <consortium name="DOE Joint Genome Institute"/>
            <consortium name="Mycorrhizal Genomics Consortium"/>
            <person name="Kohler A."/>
            <person name="Kuo A."/>
            <person name="Nagy L.G."/>
            <person name="Floudas D."/>
            <person name="Copeland A."/>
            <person name="Barry K.W."/>
            <person name="Cichocki N."/>
            <person name="Veneault-Fourrey C."/>
            <person name="LaButti K."/>
            <person name="Lindquist E.A."/>
            <person name="Lipzen A."/>
            <person name="Lundell T."/>
            <person name="Morin E."/>
            <person name="Murat C."/>
            <person name="Riley R."/>
            <person name="Ohm R."/>
            <person name="Sun H."/>
            <person name="Tunlid A."/>
            <person name="Henrissat B."/>
            <person name="Grigoriev I.V."/>
            <person name="Hibbett D.S."/>
            <person name="Martin F."/>
        </authorList>
    </citation>
    <scope>NUCLEOTIDE SEQUENCE [LARGE SCALE GENOMIC DNA]</scope>
    <source>
        <strain evidence="3 4">Koide BX008</strain>
    </source>
</reference>
<dbReference type="GO" id="GO:0043139">
    <property type="term" value="F:5'-3' DNA helicase activity"/>
    <property type="evidence" value="ECO:0007669"/>
    <property type="project" value="UniProtKB-EC"/>
</dbReference>
<dbReference type="Proteomes" id="UP000054549">
    <property type="component" value="Unassembled WGS sequence"/>
</dbReference>
<dbReference type="InterPro" id="IPR051055">
    <property type="entry name" value="PIF1_helicase"/>
</dbReference>
<dbReference type="InterPro" id="IPR027417">
    <property type="entry name" value="P-loop_NTPase"/>
</dbReference>
<dbReference type="Pfam" id="PF05970">
    <property type="entry name" value="PIF1"/>
    <property type="match status" value="1"/>
</dbReference>
<gene>
    <name evidence="3" type="ORF">M378DRAFT_84039</name>
</gene>
<keyword evidence="1" id="KW-0378">Hydrolase</keyword>
<keyword evidence="1" id="KW-0233">DNA recombination</keyword>
<proteinExistence type="inferred from homology"/>
<dbReference type="HOGENOM" id="CLU_043173_1_0_1"/>
<feature type="non-terminal residue" evidence="3">
    <location>
        <position position="385"/>
    </location>
</feature>
<dbReference type="GO" id="GO:0006281">
    <property type="term" value="P:DNA repair"/>
    <property type="evidence" value="ECO:0007669"/>
    <property type="project" value="UniProtKB-KW"/>
</dbReference>
<name>A0A0C2SBH6_AMAMK</name>
<keyword evidence="1" id="KW-0347">Helicase</keyword>
<evidence type="ECO:0000313" key="3">
    <source>
        <dbReference type="EMBL" id="KIL60195.1"/>
    </source>
</evidence>
<evidence type="ECO:0000313" key="4">
    <source>
        <dbReference type="Proteomes" id="UP000054549"/>
    </source>
</evidence>
<dbReference type="GO" id="GO:0006310">
    <property type="term" value="P:DNA recombination"/>
    <property type="evidence" value="ECO:0007669"/>
    <property type="project" value="UniProtKB-KW"/>
</dbReference>